<comment type="caution">
    <text evidence="5">The sequence shown here is derived from an EMBL/GenBank/DDBJ whole genome shotgun (WGS) entry which is preliminary data.</text>
</comment>
<evidence type="ECO:0000256" key="3">
    <source>
        <dbReference type="ARBA" id="ARBA00023002"/>
    </source>
</evidence>
<dbReference type="InterPro" id="IPR045247">
    <property type="entry name" value="Oye-like"/>
</dbReference>
<proteinExistence type="inferred from homology"/>
<dbReference type="Pfam" id="PF00724">
    <property type="entry name" value="Oxidored_FMN"/>
    <property type="match status" value="1"/>
</dbReference>
<evidence type="ECO:0000256" key="1">
    <source>
        <dbReference type="ARBA" id="ARBA00001917"/>
    </source>
</evidence>
<reference evidence="5" key="1">
    <citation type="submission" date="2021-01" db="EMBL/GenBank/DDBJ databases">
        <authorList>
            <consortium name="Genoscope - CEA"/>
            <person name="William W."/>
        </authorList>
    </citation>
    <scope>NUCLEOTIDE SEQUENCE</scope>
</reference>
<accession>A0A8S1KG03</accession>
<feature type="domain" description="NADH:flavin oxidoreductase/NADH oxidase N-terminal" evidence="4">
    <location>
        <begin position="9"/>
        <end position="345"/>
    </location>
</feature>
<dbReference type="InterPro" id="IPR001155">
    <property type="entry name" value="OxRdtase_FMN_N"/>
</dbReference>
<evidence type="ECO:0000313" key="6">
    <source>
        <dbReference type="Proteomes" id="UP000692954"/>
    </source>
</evidence>
<dbReference type="GO" id="GO:0005829">
    <property type="term" value="C:cytosol"/>
    <property type="evidence" value="ECO:0007669"/>
    <property type="project" value="UniProtKB-ARBA"/>
</dbReference>
<comment type="similarity">
    <text evidence="2">Belongs to the NADH:flavin oxidoreductase/NADH oxidase family.</text>
</comment>
<dbReference type="AlphaFoldDB" id="A0A8S1KG03"/>
<gene>
    <name evidence="5" type="ORF">PSON_ATCC_30995.1.T0080159</name>
</gene>
<comment type="cofactor">
    <cofactor evidence="1">
        <name>FMN</name>
        <dbReference type="ChEBI" id="CHEBI:58210"/>
    </cofactor>
</comment>
<evidence type="ECO:0000259" key="4">
    <source>
        <dbReference type="Pfam" id="PF00724"/>
    </source>
</evidence>
<evidence type="ECO:0000256" key="2">
    <source>
        <dbReference type="ARBA" id="ARBA00005979"/>
    </source>
</evidence>
<evidence type="ECO:0000313" key="5">
    <source>
        <dbReference type="EMBL" id="CAD8054239.1"/>
    </source>
</evidence>
<dbReference type="FunFam" id="3.20.20.70:FF:000059">
    <property type="entry name" value="N-ethylmaleimide reductase, FMN-linked"/>
    <property type="match status" value="1"/>
</dbReference>
<dbReference type="CDD" id="cd02933">
    <property type="entry name" value="OYE_like_FMN"/>
    <property type="match status" value="1"/>
</dbReference>
<dbReference type="Proteomes" id="UP000692954">
    <property type="component" value="Unassembled WGS sequence"/>
</dbReference>
<dbReference type="GO" id="GO:0016628">
    <property type="term" value="F:oxidoreductase activity, acting on the CH-CH group of donors, NAD or NADP as acceptor"/>
    <property type="evidence" value="ECO:0007669"/>
    <property type="project" value="UniProtKB-ARBA"/>
</dbReference>
<dbReference type="PANTHER" id="PTHR22893:SF91">
    <property type="entry name" value="NADPH DEHYDROGENASE 2-RELATED"/>
    <property type="match status" value="1"/>
</dbReference>
<keyword evidence="6" id="KW-1185">Reference proteome</keyword>
<organism evidence="5 6">
    <name type="scientific">Paramecium sonneborni</name>
    <dbReference type="NCBI Taxonomy" id="65129"/>
    <lineage>
        <taxon>Eukaryota</taxon>
        <taxon>Sar</taxon>
        <taxon>Alveolata</taxon>
        <taxon>Ciliophora</taxon>
        <taxon>Intramacronucleata</taxon>
        <taxon>Oligohymenophorea</taxon>
        <taxon>Peniculida</taxon>
        <taxon>Parameciidae</taxon>
        <taxon>Paramecium</taxon>
    </lineage>
</organism>
<sequence>MSNKNVDILFNPLQLGEILINNRIIMSSLTRMRCDKITKAPNNLVAEYYSQRASAGMIITESTFVSERSYSWPGCPGIMDQTQVEGWKKVIEAVHDKKGKISLQIWHSGRATHSQLQQGLQPWAPSAIAINGPNDILNIPHEIPHEMNLDEIQLVINQFKKGAYLAKEAGFDALELHGANGYLIDQFLKSNSNKRKDSYGGCIQNRCKFCLEVIDELISIFGKGRVGIKVSPIGRFNDMYDEDPIELYTYLFQELDKRQIAFIELMNDKDEENAYNYGLPSSQSQTQNLYEKLRKSFTGVIIGNVGLNAESAAELIRNGLINAVSFGIPYVSNPDLVERIKFDLPHTQANPDTFFQGDQIGYTDYLPFQK</sequence>
<dbReference type="GO" id="GO:0010181">
    <property type="term" value="F:FMN binding"/>
    <property type="evidence" value="ECO:0007669"/>
    <property type="project" value="InterPro"/>
</dbReference>
<dbReference type="EMBL" id="CAJJDN010000008">
    <property type="protein sequence ID" value="CAD8054239.1"/>
    <property type="molecule type" value="Genomic_DNA"/>
</dbReference>
<keyword evidence="3" id="KW-0560">Oxidoreductase</keyword>
<name>A0A8S1KG03_9CILI</name>
<dbReference type="OrthoDB" id="72788at2759"/>
<protein>
    <recommendedName>
        <fullName evidence="4">NADH:flavin oxidoreductase/NADH oxidase N-terminal domain-containing protein</fullName>
    </recommendedName>
</protein>
<dbReference type="PANTHER" id="PTHR22893">
    <property type="entry name" value="NADH OXIDOREDUCTASE-RELATED"/>
    <property type="match status" value="1"/>
</dbReference>